<dbReference type="HAMAP" id="MF_00251">
    <property type="entry name" value="Ribosomal_bL36"/>
    <property type="match status" value="1"/>
</dbReference>
<dbReference type="SUPFAM" id="SSF57840">
    <property type="entry name" value="Ribosomal protein L36"/>
    <property type="match status" value="1"/>
</dbReference>
<evidence type="ECO:0000256" key="4">
    <source>
        <dbReference type="HAMAP-Rule" id="MF_00251"/>
    </source>
</evidence>
<keyword evidence="3 4" id="KW-0687">Ribonucleoprotein</keyword>
<keyword evidence="2 4" id="KW-0689">Ribosomal protein</keyword>
<dbReference type="EMBL" id="PFSC01000127">
    <property type="protein sequence ID" value="PJC30770.1"/>
    <property type="molecule type" value="Genomic_DNA"/>
</dbReference>
<sequence length="38" mass="4348">MHIKSSVKPMCPGCRLVVRKGVLFVTCKRNPKHKQRQG</sequence>
<evidence type="ECO:0000313" key="6">
    <source>
        <dbReference type="EMBL" id="PJC30770.1"/>
    </source>
</evidence>
<dbReference type="GO" id="GO:0006412">
    <property type="term" value="P:translation"/>
    <property type="evidence" value="ECO:0007669"/>
    <property type="project" value="UniProtKB-UniRule"/>
</dbReference>
<dbReference type="Proteomes" id="UP000231383">
    <property type="component" value="Unassembled WGS sequence"/>
</dbReference>
<dbReference type="NCBIfam" id="TIGR01022">
    <property type="entry name" value="rpmJ_bact"/>
    <property type="match status" value="1"/>
</dbReference>
<evidence type="ECO:0000256" key="2">
    <source>
        <dbReference type="ARBA" id="ARBA00022980"/>
    </source>
</evidence>
<evidence type="ECO:0000256" key="5">
    <source>
        <dbReference type="RuleBase" id="RU000571"/>
    </source>
</evidence>
<evidence type="ECO:0000256" key="1">
    <source>
        <dbReference type="ARBA" id="ARBA00007645"/>
    </source>
</evidence>
<name>A0A2M8EXI7_9BACT</name>
<comment type="caution">
    <text evidence="6">The sequence shown here is derived from an EMBL/GenBank/DDBJ whole genome shotgun (WGS) entry which is preliminary data.</text>
</comment>
<accession>A0A2M8EXI7</accession>
<dbReference type="Pfam" id="PF00444">
    <property type="entry name" value="Ribosomal_L36"/>
    <property type="match status" value="1"/>
</dbReference>
<comment type="similarity">
    <text evidence="1 4 5">Belongs to the bacterial ribosomal protein bL36 family.</text>
</comment>
<dbReference type="InterPro" id="IPR052010">
    <property type="entry name" value="Ribosomal_LSU_bL36"/>
</dbReference>
<protein>
    <recommendedName>
        <fullName evidence="4">Large ribosomal subunit protein bL36</fullName>
    </recommendedName>
</protein>
<gene>
    <name evidence="4" type="primary">rpmJ</name>
    <name evidence="6" type="ORF">CO051_05085</name>
</gene>
<reference evidence="7" key="1">
    <citation type="submission" date="2017-09" db="EMBL/GenBank/DDBJ databases">
        <title>Depth-based differentiation of microbial function through sediment-hosted aquifers and enrichment of novel symbionts in the deep terrestrial subsurface.</title>
        <authorList>
            <person name="Probst A.J."/>
            <person name="Ladd B."/>
            <person name="Jarett J.K."/>
            <person name="Geller-Mcgrath D.E."/>
            <person name="Sieber C.M.K."/>
            <person name="Emerson J.B."/>
            <person name="Anantharaman K."/>
            <person name="Thomas B.C."/>
            <person name="Malmstrom R."/>
            <person name="Stieglmeier M."/>
            <person name="Klingl A."/>
            <person name="Woyke T."/>
            <person name="Ryan C.M."/>
            <person name="Banfield J.F."/>
        </authorList>
    </citation>
    <scope>NUCLEOTIDE SEQUENCE [LARGE SCALE GENOMIC DNA]</scope>
</reference>
<dbReference type="PROSITE" id="PS00828">
    <property type="entry name" value="RIBOSOMAL_L36"/>
    <property type="match status" value="1"/>
</dbReference>
<organism evidence="6 7">
    <name type="scientific">Candidatus Roizmanbacteria bacterium CG_4_9_14_0_2_um_filter_39_13</name>
    <dbReference type="NCBI Taxonomy" id="1974839"/>
    <lineage>
        <taxon>Bacteria</taxon>
        <taxon>Candidatus Roizmaniibacteriota</taxon>
    </lineage>
</organism>
<dbReference type="InterPro" id="IPR035977">
    <property type="entry name" value="Ribosomal_bL36_sp"/>
</dbReference>
<proteinExistence type="inferred from homology"/>
<dbReference type="GO" id="GO:0003735">
    <property type="term" value="F:structural constituent of ribosome"/>
    <property type="evidence" value="ECO:0007669"/>
    <property type="project" value="InterPro"/>
</dbReference>
<dbReference type="InterPro" id="IPR000473">
    <property type="entry name" value="Ribosomal_bL36"/>
</dbReference>
<dbReference type="AlphaFoldDB" id="A0A2M8EXI7"/>
<dbReference type="PANTHER" id="PTHR18804">
    <property type="entry name" value="RIBOSOMAL PROTEIN"/>
    <property type="match status" value="1"/>
</dbReference>
<dbReference type="GO" id="GO:1990904">
    <property type="term" value="C:ribonucleoprotein complex"/>
    <property type="evidence" value="ECO:0007669"/>
    <property type="project" value="UniProtKB-KW"/>
</dbReference>
<dbReference type="GO" id="GO:0005840">
    <property type="term" value="C:ribosome"/>
    <property type="evidence" value="ECO:0007669"/>
    <property type="project" value="UniProtKB-KW"/>
</dbReference>
<dbReference type="PANTHER" id="PTHR18804:SF16">
    <property type="entry name" value="RIBOSOMAL PROTEIN"/>
    <property type="match status" value="1"/>
</dbReference>
<evidence type="ECO:0000313" key="7">
    <source>
        <dbReference type="Proteomes" id="UP000231383"/>
    </source>
</evidence>
<evidence type="ECO:0000256" key="3">
    <source>
        <dbReference type="ARBA" id="ARBA00023274"/>
    </source>
</evidence>